<evidence type="ECO:0000313" key="9">
    <source>
        <dbReference type="Proteomes" id="UP000265200"/>
    </source>
</evidence>
<dbReference type="AlphaFoldDB" id="A0A3P9HHI6"/>
<name>A0A3P9HHI6_ORYLA</name>
<evidence type="ECO:0000256" key="5">
    <source>
        <dbReference type="ARBA" id="ARBA00023273"/>
    </source>
</evidence>
<dbReference type="PANTHER" id="PTHR12086:SF9">
    <property type="entry name" value="EF-HAND DOMAIN-CONTAINING PROTEIN 1"/>
    <property type="match status" value="1"/>
</dbReference>
<reference key="1">
    <citation type="journal article" date="2007" name="Nature">
        <title>The medaka draft genome and insights into vertebrate genome evolution.</title>
        <authorList>
            <person name="Kasahara M."/>
            <person name="Naruse K."/>
            <person name="Sasaki S."/>
            <person name="Nakatani Y."/>
            <person name="Qu W."/>
            <person name="Ahsan B."/>
            <person name="Yamada T."/>
            <person name="Nagayasu Y."/>
            <person name="Doi K."/>
            <person name="Kasai Y."/>
            <person name="Jindo T."/>
            <person name="Kobayashi D."/>
            <person name="Shimada A."/>
            <person name="Toyoda A."/>
            <person name="Kuroki Y."/>
            <person name="Fujiyama A."/>
            <person name="Sasaki T."/>
            <person name="Shimizu A."/>
            <person name="Asakawa S."/>
            <person name="Shimizu N."/>
            <person name="Hashimoto S."/>
            <person name="Yang J."/>
            <person name="Lee Y."/>
            <person name="Matsushima K."/>
            <person name="Sugano S."/>
            <person name="Sakaizumi M."/>
            <person name="Narita T."/>
            <person name="Ohishi K."/>
            <person name="Haga S."/>
            <person name="Ohta F."/>
            <person name="Nomoto H."/>
            <person name="Nogata K."/>
            <person name="Morishita T."/>
            <person name="Endo T."/>
            <person name="Shin-I T."/>
            <person name="Takeda H."/>
            <person name="Morishita S."/>
            <person name="Kohara Y."/>
        </authorList>
    </citation>
    <scope>NUCLEOTIDE SEQUENCE [LARGE SCALE GENOMIC DNA]</scope>
    <source>
        <strain>Hd-rR</strain>
    </source>
</reference>
<dbReference type="FunFam" id="2.30.29.170:FF:000009">
    <property type="entry name" value="EF-hand domain (C-terminal)-containing 1"/>
    <property type="match status" value="1"/>
</dbReference>
<dbReference type="Proteomes" id="UP000265200">
    <property type="component" value="Chromosome 24"/>
</dbReference>
<dbReference type="PANTHER" id="PTHR12086">
    <property type="entry name" value="EF-HAND DOMAIN C-TERMINAL CONTAINING PROTEIN"/>
    <property type="match status" value="1"/>
</dbReference>
<dbReference type="FunFam" id="2.30.29.170:FF:000004">
    <property type="entry name" value="EF-hand domain containing 2"/>
    <property type="match status" value="1"/>
</dbReference>
<evidence type="ECO:0000256" key="6">
    <source>
        <dbReference type="SAM" id="MobiDB-lite"/>
    </source>
</evidence>
<dbReference type="InterPro" id="IPR040193">
    <property type="entry name" value="EFHC1/EFHC2/EFHB"/>
</dbReference>
<keyword evidence="3" id="KW-0677">Repeat</keyword>
<dbReference type="SMART" id="SM00676">
    <property type="entry name" value="DM10"/>
    <property type="match status" value="3"/>
</dbReference>
<reference evidence="8" key="4">
    <citation type="submission" date="2025-09" db="UniProtKB">
        <authorList>
            <consortium name="Ensembl"/>
        </authorList>
    </citation>
    <scope>IDENTIFICATION</scope>
    <source>
        <strain evidence="8">HSOK</strain>
    </source>
</reference>
<accession>A0A3P9HHI6</accession>
<dbReference type="InterPro" id="IPR006602">
    <property type="entry name" value="DM10_dom"/>
</dbReference>
<reference evidence="8 9" key="2">
    <citation type="submission" date="2017-04" db="EMBL/GenBank/DDBJ databases">
        <title>CpG methylation of centromeres and impact of large insertions on vertebrate speciation.</title>
        <authorList>
            <person name="Ichikawa K."/>
            <person name="Yoshimura J."/>
            <person name="Morishita S."/>
        </authorList>
    </citation>
    <scope>NUCLEOTIDE SEQUENCE</scope>
    <source>
        <strain evidence="8 9">HSOK</strain>
    </source>
</reference>
<keyword evidence="4" id="KW-0206">Cytoskeleton</keyword>
<dbReference type="GO" id="GO:0005930">
    <property type="term" value="C:axoneme"/>
    <property type="evidence" value="ECO:0007669"/>
    <property type="project" value="UniProtKB-SubCell"/>
</dbReference>
<dbReference type="Gene3D" id="2.30.29.170">
    <property type="match status" value="3"/>
</dbReference>
<sequence>MSSPWNNYGLPFLPGYSFPDYTKSAFHRPQTLDYKNGYPLAQRLSMGIGQELHLSEQLSTTAQQLSDLSFGMPGEDPYGASDREVYEPFKPAYVALDKKVLCFKAFFKEEFLNSSEEYRVCPVVIYYYLEDDTMTIVEPKEENSGCEHGKRLKRQKIPKNDHGEYYLWKDLNIGMDLKVYGFTYHITQCDDFTKEFMESEGIILNEPEPTPEDPYIKKRKGSPQPHTQPSTTDKLHQFLTMDGKVLSFSALGEDVSRQYTLPVTIHYFLVDDTVEIREVVYKGRRQNPFPVVMRRVKIPKKMKSETFPTCVMEISHLDVDEYYSPKDFQLGQTVTLLARSFLLCDCDDFTKKYYKENHPDMEMKPLEEPEKVDTPQKEKLKMAAPQKNPPKVEKNLENLNKVLRYKAKLESPYPEDKDRSFILMYSLFNQTISIFEKATPSFDSGFLLRNVHVPKPGSTQENPDLYSPADFAIGATVEVFSHRFILTDADLYVLKYLESISDQVPSQTLDSLRQKLSTQPNNGEEVKSSHISQVF</sequence>
<feature type="domain" description="DM10" evidence="7">
    <location>
        <begin position="242"/>
        <end position="358"/>
    </location>
</feature>
<feature type="domain" description="DM10" evidence="7">
    <location>
        <begin position="399"/>
        <end position="501"/>
    </location>
</feature>
<proteinExistence type="predicted"/>
<evidence type="ECO:0000256" key="1">
    <source>
        <dbReference type="ARBA" id="ARBA00004430"/>
    </source>
</evidence>
<protein>
    <submittedName>
        <fullName evidence="8">EF-hand domain (C-terminal) containing 1</fullName>
    </submittedName>
</protein>
<dbReference type="Pfam" id="PF06565">
    <property type="entry name" value="DM10_dom"/>
    <property type="match status" value="3"/>
</dbReference>
<evidence type="ECO:0000259" key="7">
    <source>
        <dbReference type="PROSITE" id="PS51336"/>
    </source>
</evidence>
<dbReference type="PROSITE" id="PS51336">
    <property type="entry name" value="DM10"/>
    <property type="match status" value="3"/>
</dbReference>
<evidence type="ECO:0000256" key="4">
    <source>
        <dbReference type="ARBA" id="ARBA00023212"/>
    </source>
</evidence>
<evidence type="ECO:0000256" key="3">
    <source>
        <dbReference type="ARBA" id="ARBA00022737"/>
    </source>
</evidence>
<keyword evidence="5" id="KW-0966">Cell projection</keyword>
<evidence type="ECO:0000256" key="2">
    <source>
        <dbReference type="ARBA" id="ARBA00022490"/>
    </source>
</evidence>
<comment type="subcellular location">
    <subcellularLocation>
        <location evidence="1">Cytoplasm</location>
        <location evidence="1">Cytoskeleton</location>
        <location evidence="1">Cilium axoneme</location>
    </subcellularLocation>
</comment>
<dbReference type="Ensembl" id="ENSORLT00015002871.1">
    <property type="protein sequence ID" value="ENSORLP00015007232.1"/>
    <property type="gene ID" value="ENSORLG00015008057.1"/>
</dbReference>
<reference evidence="8" key="3">
    <citation type="submission" date="2025-08" db="UniProtKB">
        <authorList>
            <consortium name="Ensembl"/>
        </authorList>
    </citation>
    <scope>IDENTIFICATION</scope>
    <source>
        <strain evidence="8">HSOK</strain>
    </source>
</reference>
<keyword evidence="2" id="KW-0963">Cytoplasm</keyword>
<organism evidence="8 9">
    <name type="scientific">Oryzias latipes</name>
    <name type="common">Japanese rice fish</name>
    <name type="synonym">Japanese killifish</name>
    <dbReference type="NCBI Taxonomy" id="8090"/>
    <lineage>
        <taxon>Eukaryota</taxon>
        <taxon>Metazoa</taxon>
        <taxon>Chordata</taxon>
        <taxon>Craniata</taxon>
        <taxon>Vertebrata</taxon>
        <taxon>Euteleostomi</taxon>
        <taxon>Actinopterygii</taxon>
        <taxon>Neopterygii</taxon>
        <taxon>Teleostei</taxon>
        <taxon>Neoteleostei</taxon>
        <taxon>Acanthomorphata</taxon>
        <taxon>Ovalentaria</taxon>
        <taxon>Atherinomorphae</taxon>
        <taxon>Beloniformes</taxon>
        <taxon>Adrianichthyidae</taxon>
        <taxon>Oryziinae</taxon>
        <taxon>Oryzias</taxon>
    </lineage>
</organism>
<feature type="domain" description="DM10" evidence="7">
    <location>
        <begin position="97"/>
        <end position="201"/>
    </location>
</feature>
<evidence type="ECO:0000313" key="8">
    <source>
        <dbReference type="Ensembl" id="ENSORLP00015007232.1"/>
    </source>
</evidence>
<feature type="region of interest" description="Disordered" evidence="6">
    <location>
        <begin position="203"/>
        <end position="232"/>
    </location>
</feature>